<evidence type="ECO:0000256" key="2">
    <source>
        <dbReference type="ARBA" id="ARBA00022695"/>
    </source>
</evidence>
<keyword evidence="1 4" id="KW-0808">Transferase</keyword>
<dbReference type="Proteomes" id="UP000831859">
    <property type="component" value="Chromosome"/>
</dbReference>
<dbReference type="InterPro" id="IPR004821">
    <property type="entry name" value="Cyt_trans-like"/>
</dbReference>
<organism evidence="4 5">
    <name type="scientific">Apilactobacillus apisilvae</name>
    <dbReference type="NCBI Taxonomy" id="2923364"/>
    <lineage>
        <taxon>Bacteria</taxon>
        <taxon>Bacillati</taxon>
        <taxon>Bacillota</taxon>
        <taxon>Bacilli</taxon>
        <taxon>Lactobacillales</taxon>
        <taxon>Lactobacillaceae</taxon>
        <taxon>Apilactobacillus</taxon>
    </lineage>
</organism>
<dbReference type="RefSeq" id="WP_249511543.1">
    <property type="nucleotide sequence ID" value="NZ_CP093362.1"/>
</dbReference>
<evidence type="ECO:0000256" key="1">
    <source>
        <dbReference type="ARBA" id="ARBA00022679"/>
    </source>
</evidence>
<protein>
    <submittedName>
        <fullName evidence="4">Glycerol-3-phosphate cytidylyltransferase</fullName>
        <ecNumber evidence="4">2.7.7.39</ecNumber>
    </submittedName>
</protein>
<evidence type="ECO:0000313" key="5">
    <source>
        <dbReference type="Proteomes" id="UP000831859"/>
    </source>
</evidence>
<dbReference type="InterPro" id="IPR050385">
    <property type="entry name" value="Archaeal_FAD_synthase"/>
</dbReference>
<dbReference type="InterPro" id="IPR014729">
    <property type="entry name" value="Rossmann-like_a/b/a_fold"/>
</dbReference>
<dbReference type="Gene3D" id="3.40.50.620">
    <property type="entry name" value="HUPs"/>
    <property type="match status" value="1"/>
</dbReference>
<accession>A0ABY4PJS7</accession>
<evidence type="ECO:0000313" key="4">
    <source>
        <dbReference type="EMBL" id="UQS85572.1"/>
    </source>
</evidence>
<dbReference type="InterPro" id="IPR006409">
    <property type="entry name" value="G3P_cytidylTrfase"/>
</dbReference>
<proteinExistence type="predicted"/>
<evidence type="ECO:0000259" key="3">
    <source>
        <dbReference type="Pfam" id="PF01467"/>
    </source>
</evidence>
<dbReference type="EMBL" id="CP093362">
    <property type="protein sequence ID" value="UQS85572.1"/>
    <property type="molecule type" value="Genomic_DNA"/>
</dbReference>
<dbReference type="NCBIfam" id="TIGR01518">
    <property type="entry name" value="g3p_cytidyltrns"/>
    <property type="match status" value="1"/>
</dbReference>
<dbReference type="SUPFAM" id="SSF52374">
    <property type="entry name" value="Nucleotidylyl transferase"/>
    <property type="match status" value="1"/>
</dbReference>
<sequence>MKKVITYGTFDLLHKGHVRLLKRAKALGDDLTVCVSTDEFNAEKGKKAYTSYEDRKYVLESIRYVDHVIPEKGWDQKIKDVQDNNIDIFVMGDDWEGQFDFLKDYCDVVYLPRTEGISTTKIKHDLGLNDDKKWETK</sequence>
<dbReference type="PANTHER" id="PTHR43793:SF1">
    <property type="entry name" value="FAD SYNTHASE"/>
    <property type="match status" value="1"/>
</dbReference>
<dbReference type="EC" id="2.7.7.39" evidence="4"/>
<gene>
    <name evidence="4" type="primary">tagD</name>
    <name evidence="4" type="ORF">MOO46_03160</name>
</gene>
<dbReference type="GO" id="GO:0047348">
    <property type="term" value="F:glycerol-3-phosphate cytidylyltransferase activity"/>
    <property type="evidence" value="ECO:0007669"/>
    <property type="project" value="UniProtKB-EC"/>
</dbReference>
<keyword evidence="5" id="KW-1185">Reference proteome</keyword>
<keyword evidence="2 4" id="KW-0548">Nucleotidyltransferase</keyword>
<dbReference type="PANTHER" id="PTHR43793">
    <property type="entry name" value="FAD SYNTHASE"/>
    <property type="match status" value="1"/>
</dbReference>
<feature type="domain" description="Cytidyltransferase-like" evidence="3">
    <location>
        <begin position="5"/>
        <end position="124"/>
    </location>
</feature>
<reference evidence="4 5" key="1">
    <citation type="journal article" date="2022" name="Int. J. Syst. Evol. Microbiol.">
        <title>Apilactobacillus apisilvae sp. nov., Nicolia spurrieriana gen. nov. sp. nov., Bombilactobacillus folatiphilus sp. nov. and Bombilactobacillus thymidiniphilus sp. nov., four new lactic acid bacterial isolates from stingless bees Tetragonula carbonaria and Austroplebeia australis.</title>
        <authorList>
            <person name="Oliphant S.A."/>
            <person name="Watson-Haigh N.S."/>
            <person name="Sumby K.M."/>
            <person name="Gardner J."/>
            <person name="Groom S."/>
            <person name="Jiranek V."/>
        </authorList>
    </citation>
    <scope>NUCLEOTIDE SEQUENCE [LARGE SCALE GENOMIC DNA]</scope>
    <source>
        <strain evidence="4 5">SG5_A10</strain>
    </source>
</reference>
<name>A0ABY4PJS7_9LACO</name>
<dbReference type="Pfam" id="PF01467">
    <property type="entry name" value="CTP_transf_like"/>
    <property type="match status" value="1"/>
</dbReference>
<dbReference type="NCBIfam" id="TIGR00125">
    <property type="entry name" value="cyt_tran_rel"/>
    <property type="match status" value="1"/>
</dbReference>